<dbReference type="PANTHER" id="PTHR45947">
    <property type="entry name" value="SULFOQUINOVOSYL TRANSFERASE SQD2"/>
    <property type="match status" value="1"/>
</dbReference>
<name>A0ABU2KM41_9FLAO</name>
<keyword evidence="3" id="KW-0328">Glycosyltransferase</keyword>
<feature type="domain" description="Glycosyltransferase subfamily 4-like N-terminal" evidence="2">
    <location>
        <begin position="17"/>
        <end position="168"/>
    </location>
</feature>
<dbReference type="InterPro" id="IPR050194">
    <property type="entry name" value="Glycosyltransferase_grp1"/>
</dbReference>
<dbReference type="Pfam" id="PF00534">
    <property type="entry name" value="Glycos_transf_1"/>
    <property type="match status" value="1"/>
</dbReference>
<dbReference type="GO" id="GO:0016757">
    <property type="term" value="F:glycosyltransferase activity"/>
    <property type="evidence" value="ECO:0007669"/>
    <property type="project" value="UniProtKB-KW"/>
</dbReference>
<dbReference type="PANTHER" id="PTHR45947:SF15">
    <property type="entry name" value="TEICHURONIC ACID BIOSYNTHESIS GLYCOSYLTRANSFERASE TUAC-RELATED"/>
    <property type="match status" value="1"/>
</dbReference>
<gene>
    <name evidence="3" type="ORF">RLT85_13960</name>
</gene>
<feature type="domain" description="Glycosyl transferase family 1" evidence="1">
    <location>
        <begin position="179"/>
        <end position="334"/>
    </location>
</feature>
<sequence length="372" mass="42228">MKKIKILYTIPNFDTAGSGKALLNIAKGLDKDIFEPHIMCLHDRGEFFKTVKASGIPIHIYSYLSNPRPLSALFNSVRKISKKFKEIKPDIIHSFHYAPDYTEALAAKLAGITWTFTKKNMNWGGASKNAWKLRSLLAKRIIIQNTDMKNKMYPTSKKTDLISRGVNTTSFAPLEQKNKELRKKFNTGIDQRILITVANMAPVKGIELLIQSFANLEEVNHNWVIWLVGNADNPYGKELKKLVKEKDLEDKIIFTGKQLAVNQFLNEAEVFVLPTKNIGEGSPVALLEAMASGTTVIGSKVPGINDQLENYQSHLFQPENIVDLEQVLRNFLILNTKDLMQQGAMFRDFVKKNYSIEIEVEKHEVFYKKILA</sequence>
<organism evidence="3 4">
    <name type="scientific">Mesonia ostreae</name>
    <dbReference type="NCBI Taxonomy" id="861110"/>
    <lineage>
        <taxon>Bacteria</taxon>
        <taxon>Pseudomonadati</taxon>
        <taxon>Bacteroidota</taxon>
        <taxon>Flavobacteriia</taxon>
        <taxon>Flavobacteriales</taxon>
        <taxon>Flavobacteriaceae</taxon>
        <taxon>Mesonia</taxon>
    </lineage>
</organism>
<dbReference type="RefSeq" id="WP_311402660.1">
    <property type="nucleotide sequence ID" value="NZ_JAVRBG010000017.1"/>
</dbReference>
<dbReference type="Proteomes" id="UP001182991">
    <property type="component" value="Unassembled WGS sequence"/>
</dbReference>
<evidence type="ECO:0000313" key="4">
    <source>
        <dbReference type="Proteomes" id="UP001182991"/>
    </source>
</evidence>
<reference evidence="4" key="1">
    <citation type="submission" date="2023-07" db="EMBL/GenBank/DDBJ databases">
        <title>Isolating and identifying novel microbial strains from the Mariana Trench.</title>
        <authorList>
            <person name="Fu H."/>
        </authorList>
    </citation>
    <scope>NUCLEOTIDE SEQUENCE [LARGE SCALE GENOMIC DNA]</scope>
    <source>
        <strain evidence="4">T-y2</strain>
    </source>
</reference>
<evidence type="ECO:0000313" key="3">
    <source>
        <dbReference type="EMBL" id="MDT0295733.1"/>
    </source>
</evidence>
<proteinExistence type="predicted"/>
<keyword evidence="3" id="KW-0808">Transferase</keyword>
<evidence type="ECO:0000259" key="1">
    <source>
        <dbReference type="Pfam" id="PF00534"/>
    </source>
</evidence>
<dbReference type="Gene3D" id="3.40.50.2000">
    <property type="entry name" value="Glycogen Phosphorylase B"/>
    <property type="match status" value="2"/>
</dbReference>
<keyword evidence="4" id="KW-1185">Reference proteome</keyword>
<dbReference type="EC" id="2.4.-.-" evidence="3"/>
<dbReference type="Pfam" id="PF13439">
    <property type="entry name" value="Glyco_transf_4"/>
    <property type="match status" value="1"/>
</dbReference>
<protein>
    <submittedName>
        <fullName evidence="3">Glycosyltransferase</fullName>
        <ecNumber evidence="3">2.4.-.-</ecNumber>
    </submittedName>
</protein>
<evidence type="ECO:0000259" key="2">
    <source>
        <dbReference type="Pfam" id="PF13439"/>
    </source>
</evidence>
<accession>A0ABU2KM41</accession>
<comment type="caution">
    <text evidence="3">The sequence shown here is derived from an EMBL/GenBank/DDBJ whole genome shotgun (WGS) entry which is preliminary data.</text>
</comment>
<dbReference type="SUPFAM" id="SSF53756">
    <property type="entry name" value="UDP-Glycosyltransferase/glycogen phosphorylase"/>
    <property type="match status" value="1"/>
</dbReference>
<dbReference type="EMBL" id="JAVRBG010000017">
    <property type="protein sequence ID" value="MDT0295733.1"/>
    <property type="molecule type" value="Genomic_DNA"/>
</dbReference>
<dbReference type="InterPro" id="IPR001296">
    <property type="entry name" value="Glyco_trans_1"/>
</dbReference>
<dbReference type="InterPro" id="IPR028098">
    <property type="entry name" value="Glyco_trans_4-like_N"/>
</dbReference>